<feature type="transmembrane region" description="Helical" evidence="5">
    <location>
        <begin position="292"/>
        <end position="311"/>
    </location>
</feature>
<keyword evidence="8" id="KW-1185">Reference proteome</keyword>
<dbReference type="NCBIfam" id="TIGR00367">
    <property type="entry name" value="calcium/sodium antiporter"/>
    <property type="match status" value="1"/>
</dbReference>
<dbReference type="GO" id="GO:0005262">
    <property type="term" value="F:calcium channel activity"/>
    <property type="evidence" value="ECO:0007669"/>
    <property type="project" value="TreeGrafter"/>
</dbReference>
<organism evidence="7 8">
    <name type="scientific">Rhodothermus profundi</name>
    <dbReference type="NCBI Taxonomy" id="633813"/>
    <lineage>
        <taxon>Bacteria</taxon>
        <taxon>Pseudomonadati</taxon>
        <taxon>Rhodothermota</taxon>
        <taxon>Rhodothermia</taxon>
        <taxon>Rhodothermales</taxon>
        <taxon>Rhodothermaceae</taxon>
        <taxon>Rhodothermus</taxon>
    </lineage>
</organism>
<feature type="transmembrane region" description="Helical" evidence="5">
    <location>
        <begin position="169"/>
        <end position="194"/>
    </location>
</feature>
<dbReference type="GO" id="GO:0008273">
    <property type="term" value="F:calcium, potassium:sodium antiporter activity"/>
    <property type="evidence" value="ECO:0007669"/>
    <property type="project" value="TreeGrafter"/>
</dbReference>
<evidence type="ECO:0000256" key="1">
    <source>
        <dbReference type="ARBA" id="ARBA00004141"/>
    </source>
</evidence>
<keyword evidence="3 5" id="KW-1133">Transmembrane helix</keyword>
<feature type="transmembrane region" description="Helical" evidence="5">
    <location>
        <begin position="129"/>
        <end position="149"/>
    </location>
</feature>
<dbReference type="AlphaFoldDB" id="A0A1M6WA16"/>
<dbReference type="RefSeq" id="WP_072716070.1">
    <property type="nucleotide sequence ID" value="NZ_FRAU01000008.1"/>
</dbReference>
<dbReference type="InterPro" id="IPR004481">
    <property type="entry name" value="K/Na/Ca-exchanger"/>
</dbReference>
<evidence type="ECO:0000313" key="8">
    <source>
        <dbReference type="Proteomes" id="UP000185812"/>
    </source>
</evidence>
<keyword evidence="2 5" id="KW-0812">Transmembrane</keyword>
<protein>
    <submittedName>
        <fullName evidence="7">Cation:H+ antiporter</fullName>
    </submittedName>
</protein>
<dbReference type="STRING" id="633813.SAMN04488087_2250"/>
<gene>
    <name evidence="7" type="ORF">SAMN04488087_2250</name>
</gene>
<evidence type="ECO:0000313" key="7">
    <source>
        <dbReference type="EMBL" id="SHK90612.1"/>
    </source>
</evidence>
<dbReference type="InterPro" id="IPR004837">
    <property type="entry name" value="NaCa_Exmemb"/>
</dbReference>
<comment type="subcellular location">
    <subcellularLocation>
        <location evidence="1">Membrane</location>
        <topology evidence="1">Multi-pass membrane protein</topology>
    </subcellularLocation>
</comment>
<sequence length="312" mass="32964">MTPALSLLLLVVGGLLLYVGAEGLIRGSVALALRLGLTPLVIGLTVVSFGTSSPELGVSLRAALKGSPDLAVGNVVGSNIANLALILGVAAAIRPIRIQLQLVRFDVPVAIGCTLLMLWMLHDHRIGRVEGAVLFGLLILYLWVSFWIARRTNQTVSLDVPARPSRSVWLDLLFTGGGLALLLTGADLFVEAAVALARALQVSEAVIGLSVVAVGTSLPELATTIVASIRKEADLAVGNVVGSNIFNILAILGLTALVHPIQSSGLRNLDLAVMTGVTLLILPLFWSRFRMMRWEGGLLLIIYAAYLYTLAP</sequence>
<dbReference type="GO" id="GO:0006874">
    <property type="term" value="P:intracellular calcium ion homeostasis"/>
    <property type="evidence" value="ECO:0007669"/>
    <property type="project" value="TreeGrafter"/>
</dbReference>
<proteinExistence type="predicted"/>
<feature type="transmembrane region" description="Helical" evidence="5">
    <location>
        <begin position="71"/>
        <end position="93"/>
    </location>
</feature>
<reference evidence="8" key="1">
    <citation type="submission" date="2016-11" db="EMBL/GenBank/DDBJ databases">
        <authorList>
            <person name="Varghese N."/>
            <person name="Submissions S."/>
        </authorList>
    </citation>
    <scope>NUCLEOTIDE SEQUENCE [LARGE SCALE GENOMIC DNA]</scope>
    <source>
        <strain evidence="8">DSM 22212</strain>
    </source>
</reference>
<evidence type="ECO:0000256" key="2">
    <source>
        <dbReference type="ARBA" id="ARBA00022692"/>
    </source>
</evidence>
<dbReference type="PANTHER" id="PTHR10846">
    <property type="entry name" value="SODIUM/POTASSIUM/CALCIUM EXCHANGER"/>
    <property type="match status" value="1"/>
</dbReference>
<feature type="transmembrane region" description="Helical" evidence="5">
    <location>
        <begin position="235"/>
        <end position="257"/>
    </location>
</feature>
<name>A0A1M6WA16_9BACT</name>
<dbReference type="Proteomes" id="UP000185812">
    <property type="component" value="Unassembled WGS sequence"/>
</dbReference>
<evidence type="ECO:0000256" key="5">
    <source>
        <dbReference type="SAM" id="Phobius"/>
    </source>
</evidence>
<evidence type="ECO:0000259" key="6">
    <source>
        <dbReference type="Pfam" id="PF01699"/>
    </source>
</evidence>
<feature type="transmembrane region" description="Helical" evidence="5">
    <location>
        <begin position="31"/>
        <end position="50"/>
    </location>
</feature>
<feature type="domain" description="Sodium/calcium exchanger membrane region" evidence="6">
    <location>
        <begin position="174"/>
        <end position="309"/>
    </location>
</feature>
<dbReference type="EMBL" id="FRAU01000008">
    <property type="protein sequence ID" value="SHK90612.1"/>
    <property type="molecule type" value="Genomic_DNA"/>
</dbReference>
<evidence type="ECO:0000256" key="4">
    <source>
        <dbReference type="ARBA" id="ARBA00023136"/>
    </source>
</evidence>
<accession>A0A1M6WA16</accession>
<feature type="transmembrane region" description="Helical" evidence="5">
    <location>
        <begin position="269"/>
        <end position="286"/>
    </location>
</feature>
<evidence type="ECO:0000256" key="3">
    <source>
        <dbReference type="ARBA" id="ARBA00022989"/>
    </source>
</evidence>
<keyword evidence="4 5" id="KW-0472">Membrane</keyword>
<dbReference type="Pfam" id="PF01699">
    <property type="entry name" value="Na_Ca_ex"/>
    <property type="match status" value="2"/>
</dbReference>
<feature type="transmembrane region" description="Helical" evidence="5">
    <location>
        <begin position="206"/>
        <end position="229"/>
    </location>
</feature>
<dbReference type="OrthoDB" id="9794225at2"/>
<dbReference type="GO" id="GO:0005886">
    <property type="term" value="C:plasma membrane"/>
    <property type="evidence" value="ECO:0007669"/>
    <property type="project" value="TreeGrafter"/>
</dbReference>
<dbReference type="InterPro" id="IPR044880">
    <property type="entry name" value="NCX_ion-bd_dom_sf"/>
</dbReference>
<dbReference type="PANTHER" id="PTHR10846:SF8">
    <property type="entry name" value="INNER MEMBRANE PROTEIN YRBG"/>
    <property type="match status" value="1"/>
</dbReference>
<dbReference type="Gene3D" id="1.20.1420.30">
    <property type="entry name" value="NCX, central ion-binding region"/>
    <property type="match status" value="1"/>
</dbReference>
<feature type="domain" description="Sodium/calcium exchanger membrane region" evidence="6">
    <location>
        <begin position="6"/>
        <end position="147"/>
    </location>
</feature>
<feature type="transmembrane region" description="Helical" evidence="5">
    <location>
        <begin position="105"/>
        <end position="122"/>
    </location>
</feature>